<sequence>MSSMAATLAGLQPAHNAASAAAAQQQQQQQQQAAARRAGTQGTGQIPARYEEALDVEGELPINEVELNGTALLKILKHSTDPSPISPSHASAAQHHRNDREATHSPTDAMGLLLGLDLSGTAEVADCFALPTGLGTSGVSALLDGDKSETSYAPTVLRHLREVSILDNPIGVYLTTHTPTLFSTLTDPSFNPSQSSQAGGKDVGGVGGMLGGSGWLIRNVVEAMAGVEKLAGARGTGVTSTGKQGAGGRAVLIVHDASRGAAGDVQIRAYKFSEGFAAALRKQRFDTASLIEHRLTPTTMLTPLPLRTKSPALLNALFSTLSTPAEASSSSAASSIANLTTSSPLGAPSTTLLPFQTSSATTLPTSLSNTLAALANLSQEQNALAYQMRQVAREKSRYEQAAQARNDENAVRKKQGLTPLPEVPEPLAKRVQDPSRLDLLMCLGAVDNAAKGLAAEAGKGLVKSFASA</sequence>
<proteinExistence type="predicted"/>
<dbReference type="EMBL" id="JASBWT010000014">
    <property type="protein sequence ID" value="KAJ9098723.1"/>
    <property type="molecule type" value="Genomic_DNA"/>
</dbReference>
<dbReference type="Proteomes" id="UP001227268">
    <property type="component" value="Unassembled WGS sequence"/>
</dbReference>
<gene>
    <name evidence="1" type="ORF">QFC21_004371</name>
</gene>
<evidence type="ECO:0000313" key="1">
    <source>
        <dbReference type="EMBL" id="KAJ9098723.1"/>
    </source>
</evidence>
<protein>
    <submittedName>
        <fullName evidence="1">Uncharacterized protein</fullName>
    </submittedName>
</protein>
<reference evidence="1" key="1">
    <citation type="submission" date="2023-04" db="EMBL/GenBank/DDBJ databases">
        <title>Draft Genome sequencing of Naganishia species isolated from polar environments using Oxford Nanopore Technology.</title>
        <authorList>
            <person name="Leo P."/>
            <person name="Venkateswaran K."/>
        </authorList>
    </citation>
    <scope>NUCLEOTIDE SEQUENCE</scope>
    <source>
        <strain evidence="1">MNA-CCFEE 5423</strain>
    </source>
</reference>
<evidence type="ECO:0000313" key="2">
    <source>
        <dbReference type="Proteomes" id="UP001227268"/>
    </source>
</evidence>
<keyword evidence="2" id="KW-1185">Reference proteome</keyword>
<organism evidence="1 2">
    <name type="scientific">Naganishia friedmannii</name>
    <dbReference type="NCBI Taxonomy" id="89922"/>
    <lineage>
        <taxon>Eukaryota</taxon>
        <taxon>Fungi</taxon>
        <taxon>Dikarya</taxon>
        <taxon>Basidiomycota</taxon>
        <taxon>Agaricomycotina</taxon>
        <taxon>Tremellomycetes</taxon>
        <taxon>Filobasidiales</taxon>
        <taxon>Filobasidiaceae</taxon>
        <taxon>Naganishia</taxon>
    </lineage>
</organism>
<accession>A0ACC2VH74</accession>
<comment type="caution">
    <text evidence="1">The sequence shown here is derived from an EMBL/GenBank/DDBJ whole genome shotgun (WGS) entry which is preliminary data.</text>
</comment>
<name>A0ACC2VH74_9TREE</name>